<keyword evidence="2" id="KW-1003">Cell membrane</keyword>
<keyword evidence="6" id="KW-0133">Cell shape</keyword>
<dbReference type="GO" id="GO:0015648">
    <property type="term" value="F:lipid-linked peptidoglycan transporter activity"/>
    <property type="evidence" value="ECO:0007669"/>
    <property type="project" value="TreeGrafter"/>
</dbReference>
<evidence type="ECO:0000256" key="12">
    <source>
        <dbReference type="ARBA" id="ARBA00033270"/>
    </source>
</evidence>
<dbReference type="GO" id="GO:0051301">
    <property type="term" value="P:cell division"/>
    <property type="evidence" value="ECO:0007669"/>
    <property type="project" value="InterPro"/>
</dbReference>
<evidence type="ECO:0000313" key="14">
    <source>
        <dbReference type="EMBL" id="ADC89117.1"/>
    </source>
</evidence>
<feature type="transmembrane region" description="Helical" evidence="13">
    <location>
        <begin position="266"/>
        <end position="287"/>
    </location>
</feature>
<evidence type="ECO:0000256" key="11">
    <source>
        <dbReference type="ARBA" id="ARBA00032370"/>
    </source>
</evidence>
<feature type="transmembrane region" description="Helical" evidence="13">
    <location>
        <begin position="179"/>
        <end position="197"/>
    </location>
</feature>
<feature type="transmembrane region" description="Helical" evidence="13">
    <location>
        <begin position="299"/>
        <end position="326"/>
    </location>
</feature>
<dbReference type="GO" id="GO:0016757">
    <property type="term" value="F:glycosyltransferase activity"/>
    <property type="evidence" value="ECO:0007669"/>
    <property type="project" value="UniProtKB-KW"/>
</dbReference>
<dbReference type="EMBL" id="CP001931">
    <property type="protein sequence ID" value="ADC89117.1"/>
    <property type="molecule type" value="Genomic_DNA"/>
</dbReference>
<evidence type="ECO:0000256" key="13">
    <source>
        <dbReference type="SAM" id="Phobius"/>
    </source>
</evidence>
<dbReference type="NCBIfam" id="TIGR02210">
    <property type="entry name" value="rodA_shape"/>
    <property type="match status" value="1"/>
</dbReference>
<dbReference type="PANTHER" id="PTHR30474:SF1">
    <property type="entry name" value="PEPTIDOGLYCAN GLYCOSYLTRANSFERASE MRDB"/>
    <property type="match status" value="1"/>
</dbReference>
<dbReference type="OrthoDB" id="9812661at2"/>
<sequence length="367" mass="41145">MVKNWKNAVVDLPLTLSVILIMSIGLLGVYSATYGGTTSPMFVKQVLYQLMGIFLILLLARVPFHVMVEYAPVVYAFNLLLLVMVPLVGKTVYGAKRWIDIGPVHIQPSEFMKFSLVLLSAYALGKMDKLFQKDLLLLVVLFTIPFVLVFHQPDLGTSMVYWAIFAFALFFRGLPVRYFALAGLLLILFLPFGWHLLKDYQKERILAVLDPHADYSGSGYQLIQSIIAIGSGEFLGKGFLKGTQSHLLFLPEKHTDFIFSVIAEEWGFWMSALLVSLFFLIILRLITYVPLTLDMTERVFLGTASGLLLFQVSINLLMTMGMFPVVGMPLPFVSYGGSSIITFGLLLGVCLSLIKELKTRQIIFERG</sequence>
<feature type="transmembrane region" description="Helical" evidence="13">
    <location>
        <begin position="12"/>
        <end position="34"/>
    </location>
</feature>
<evidence type="ECO:0000256" key="4">
    <source>
        <dbReference type="ARBA" id="ARBA00022679"/>
    </source>
</evidence>
<keyword evidence="15" id="KW-1185">Reference proteome</keyword>
<keyword evidence="4" id="KW-0808">Transferase</keyword>
<dbReference type="eggNOG" id="COG0772">
    <property type="taxonomic scope" value="Bacteria"/>
</dbReference>
<evidence type="ECO:0000256" key="5">
    <source>
        <dbReference type="ARBA" id="ARBA00022692"/>
    </source>
</evidence>
<gene>
    <name evidence="14" type="ordered locus">Thal_0483</name>
</gene>
<evidence type="ECO:0000256" key="1">
    <source>
        <dbReference type="ARBA" id="ARBA00004141"/>
    </source>
</evidence>
<keyword evidence="9 13" id="KW-0472">Membrane</keyword>
<dbReference type="Proteomes" id="UP000002043">
    <property type="component" value="Chromosome"/>
</dbReference>
<comment type="subcellular location">
    <subcellularLocation>
        <location evidence="1">Membrane</location>
        <topology evidence="1">Multi-pass membrane protein</topology>
    </subcellularLocation>
</comment>
<proteinExistence type="predicted"/>
<dbReference type="InterPro" id="IPR018365">
    <property type="entry name" value="Cell_cycle_FtsW-rel_CS"/>
</dbReference>
<feature type="transmembrane region" description="Helical" evidence="13">
    <location>
        <begin position="46"/>
        <end position="64"/>
    </location>
</feature>
<dbReference type="STRING" id="638303.Thal_0483"/>
<dbReference type="RefSeq" id="WP_012991524.1">
    <property type="nucleotide sequence ID" value="NC_013894.1"/>
</dbReference>
<keyword evidence="10" id="KW-0961">Cell wall biogenesis/degradation</keyword>
<dbReference type="GO" id="GO:0009252">
    <property type="term" value="P:peptidoglycan biosynthetic process"/>
    <property type="evidence" value="ECO:0007669"/>
    <property type="project" value="UniProtKB-KW"/>
</dbReference>
<evidence type="ECO:0000256" key="3">
    <source>
        <dbReference type="ARBA" id="ARBA00022676"/>
    </source>
</evidence>
<dbReference type="KEGG" id="tal:Thal_0483"/>
<dbReference type="GO" id="GO:0032153">
    <property type="term" value="C:cell division site"/>
    <property type="evidence" value="ECO:0007669"/>
    <property type="project" value="TreeGrafter"/>
</dbReference>
<dbReference type="PROSITE" id="PS00428">
    <property type="entry name" value="FTSW_RODA_SPOVE"/>
    <property type="match status" value="1"/>
</dbReference>
<dbReference type="GO" id="GO:0005886">
    <property type="term" value="C:plasma membrane"/>
    <property type="evidence" value="ECO:0007669"/>
    <property type="project" value="TreeGrafter"/>
</dbReference>
<reference evidence="15" key="1">
    <citation type="journal article" date="2010" name="Stand. Genomic Sci.">
        <title>Complete genome sequence of Thermocrinis albus type strain (HI 11/12T).</title>
        <authorList>
            <person name="Wirth R."/>
            <person name="Sikorski J."/>
            <person name="Brambilla E."/>
            <person name="Misra M."/>
            <person name="Lapidus A."/>
            <person name="Copeland A."/>
            <person name="Nolan M."/>
            <person name="Lucas S."/>
            <person name="Chen F."/>
            <person name="Tice H."/>
            <person name="Cheng J.F."/>
            <person name="Han C."/>
            <person name="Detter J.C."/>
            <person name="Tapia R."/>
            <person name="Bruce D."/>
            <person name="Goodwin L."/>
            <person name="Pitluck S."/>
            <person name="Pati A."/>
            <person name="Anderson I."/>
            <person name="Ivanova N."/>
            <person name="Mavromatis K."/>
            <person name="Mikhailova N."/>
            <person name="Chen A."/>
            <person name="Palaniappan K."/>
            <person name="Bilek Y."/>
            <person name="Hader T."/>
            <person name="Land M."/>
            <person name="Hauser L."/>
            <person name="Chang Y.J."/>
            <person name="Jeffries C.D."/>
            <person name="Tindall B.J."/>
            <person name="Rohde M."/>
            <person name="Goker M."/>
            <person name="Bristow J."/>
            <person name="Eisen J.A."/>
            <person name="Markowitz V."/>
            <person name="Hugenholtz P."/>
            <person name="Kyrpides N.C."/>
            <person name="Klenk H.P."/>
        </authorList>
    </citation>
    <scope>NUCLEOTIDE SEQUENCE [LARGE SCALE GENOMIC DNA]</scope>
    <source>
        <strain evidence="15">DSM 14484 / JCM 11386 / HI 11/12</strain>
    </source>
</reference>
<keyword evidence="8 13" id="KW-1133">Transmembrane helix</keyword>
<name>D3SPN0_THEAH</name>
<dbReference type="Pfam" id="PF01098">
    <property type="entry name" value="FTSW_RODA_SPOVE"/>
    <property type="match status" value="1"/>
</dbReference>
<evidence type="ECO:0000256" key="9">
    <source>
        <dbReference type="ARBA" id="ARBA00023136"/>
    </source>
</evidence>
<feature type="transmembrane region" description="Helical" evidence="13">
    <location>
        <begin position="70"/>
        <end position="89"/>
    </location>
</feature>
<evidence type="ECO:0000256" key="7">
    <source>
        <dbReference type="ARBA" id="ARBA00022984"/>
    </source>
</evidence>
<keyword evidence="3" id="KW-0328">Glycosyltransferase</keyword>
<dbReference type="GO" id="GO:0071555">
    <property type="term" value="P:cell wall organization"/>
    <property type="evidence" value="ECO:0007669"/>
    <property type="project" value="UniProtKB-KW"/>
</dbReference>
<evidence type="ECO:0000313" key="15">
    <source>
        <dbReference type="Proteomes" id="UP000002043"/>
    </source>
</evidence>
<keyword evidence="7" id="KW-0573">Peptidoglycan synthesis</keyword>
<feature type="transmembrane region" description="Helical" evidence="13">
    <location>
        <begin position="158"/>
        <end position="174"/>
    </location>
</feature>
<dbReference type="InterPro" id="IPR001182">
    <property type="entry name" value="FtsW/RodA"/>
</dbReference>
<feature type="transmembrane region" description="Helical" evidence="13">
    <location>
        <begin position="135"/>
        <end position="152"/>
    </location>
</feature>
<protein>
    <recommendedName>
        <fullName evidence="12">Cell wall polymerase</fullName>
    </recommendedName>
    <alternativeName>
        <fullName evidence="11">Peptidoglycan polymerase</fullName>
    </alternativeName>
</protein>
<evidence type="ECO:0000256" key="2">
    <source>
        <dbReference type="ARBA" id="ARBA00022475"/>
    </source>
</evidence>
<dbReference type="AlphaFoldDB" id="D3SPN0"/>
<accession>D3SPN0</accession>
<dbReference type="InterPro" id="IPR011923">
    <property type="entry name" value="RodA/MrdB"/>
</dbReference>
<evidence type="ECO:0000256" key="10">
    <source>
        <dbReference type="ARBA" id="ARBA00023316"/>
    </source>
</evidence>
<evidence type="ECO:0000256" key="6">
    <source>
        <dbReference type="ARBA" id="ARBA00022960"/>
    </source>
</evidence>
<evidence type="ECO:0000256" key="8">
    <source>
        <dbReference type="ARBA" id="ARBA00022989"/>
    </source>
</evidence>
<organism evidence="14 15">
    <name type="scientific">Thermocrinis albus (strain DSM 14484 / JCM 11386 / HI 11/12)</name>
    <dbReference type="NCBI Taxonomy" id="638303"/>
    <lineage>
        <taxon>Bacteria</taxon>
        <taxon>Pseudomonadati</taxon>
        <taxon>Aquificota</taxon>
        <taxon>Aquificia</taxon>
        <taxon>Aquificales</taxon>
        <taxon>Aquificaceae</taxon>
        <taxon>Thermocrinis</taxon>
    </lineage>
</organism>
<dbReference type="HOGENOM" id="CLU_029243_2_2_0"/>
<keyword evidence="5 13" id="KW-0812">Transmembrane</keyword>
<feature type="transmembrane region" description="Helical" evidence="13">
    <location>
        <begin position="332"/>
        <end position="354"/>
    </location>
</feature>
<dbReference type="GO" id="GO:0008360">
    <property type="term" value="P:regulation of cell shape"/>
    <property type="evidence" value="ECO:0007669"/>
    <property type="project" value="UniProtKB-KW"/>
</dbReference>
<dbReference type="PANTHER" id="PTHR30474">
    <property type="entry name" value="CELL CYCLE PROTEIN"/>
    <property type="match status" value="1"/>
</dbReference>